<evidence type="ECO:0000313" key="1">
    <source>
        <dbReference type="EMBL" id="MFD2245101.1"/>
    </source>
</evidence>
<comment type="caution">
    <text evidence="1">The sequence shown here is derived from an EMBL/GenBank/DDBJ whole genome shotgun (WGS) entry which is preliminary data.</text>
</comment>
<gene>
    <name evidence="1" type="ORF">ACFSKP_02475</name>
</gene>
<dbReference type="RefSeq" id="WP_250429495.1">
    <property type="nucleotide sequence ID" value="NZ_JALPRR010000002.1"/>
</dbReference>
<dbReference type="Proteomes" id="UP001597374">
    <property type="component" value="Unassembled WGS sequence"/>
</dbReference>
<name>A0ABW5CRR8_9BACT</name>
<sequence>MARIVEMVGSPGVGKSTIFKAIQAKSKSSFNWETALEPMQQPEAGVIGKLKILFELVMYGKGYVDAVKLKQAKEASDRFVAQYSEYIDACWNNLYHRQRSSNNRLDLRFEKTAFLNRMIQKVQLLRESPNNKTVLIDMGLVNIVERGLYKSTTASEERLEIRRLLDVMPLPDAVVYIQTDAAENARRLLMRREVRDYHRSLNTEELIQCTVKWQERLNAAIDYLEEKKVPMLHVDSKNPIDENADRIIDFISKPVTPDDLKYNKQLKLVY</sequence>
<reference evidence="2" key="1">
    <citation type="journal article" date="2019" name="Int. J. Syst. Evol. Microbiol.">
        <title>The Global Catalogue of Microorganisms (GCM) 10K type strain sequencing project: providing services to taxonomists for standard genome sequencing and annotation.</title>
        <authorList>
            <consortium name="The Broad Institute Genomics Platform"/>
            <consortium name="The Broad Institute Genome Sequencing Center for Infectious Disease"/>
            <person name="Wu L."/>
            <person name="Ma J."/>
        </authorList>
    </citation>
    <scope>NUCLEOTIDE SEQUENCE [LARGE SCALE GENOMIC DNA]</scope>
    <source>
        <strain evidence="2">CGMCC 4.1782</strain>
    </source>
</reference>
<dbReference type="InterPro" id="IPR027417">
    <property type="entry name" value="P-loop_NTPase"/>
</dbReference>
<proteinExistence type="predicted"/>
<keyword evidence="2" id="KW-1185">Reference proteome</keyword>
<accession>A0ABW5CRR8</accession>
<dbReference type="Gene3D" id="3.40.50.300">
    <property type="entry name" value="P-loop containing nucleotide triphosphate hydrolases"/>
    <property type="match status" value="1"/>
</dbReference>
<dbReference type="EMBL" id="JBHUIM010000001">
    <property type="protein sequence ID" value="MFD2245101.1"/>
    <property type="molecule type" value="Genomic_DNA"/>
</dbReference>
<dbReference type="SUPFAM" id="SSF52540">
    <property type="entry name" value="P-loop containing nucleoside triphosphate hydrolases"/>
    <property type="match status" value="1"/>
</dbReference>
<evidence type="ECO:0000313" key="2">
    <source>
        <dbReference type="Proteomes" id="UP001597374"/>
    </source>
</evidence>
<organism evidence="1 2">
    <name type="scientific">Pontibacter ruber</name>
    <dbReference type="NCBI Taxonomy" id="1343895"/>
    <lineage>
        <taxon>Bacteria</taxon>
        <taxon>Pseudomonadati</taxon>
        <taxon>Bacteroidota</taxon>
        <taxon>Cytophagia</taxon>
        <taxon>Cytophagales</taxon>
        <taxon>Hymenobacteraceae</taxon>
        <taxon>Pontibacter</taxon>
    </lineage>
</organism>
<protein>
    <submittedName>
        <fullName evidence="1">AAA family ATPase</fullName>
    </submittedName>
</protein>